<organism evidence="1 2">
    <name type="scientific">Sediminibacillus halophilus</name>
    <dbReference type="NCBI Taxonomy" id="482461"/>
    <lineage>
        <taxon>Bacteria</taxon>
        <taxon>Bacillati</taxon>
        <taxon>Bacillota</taxon>
        <taxon>Bacilli</taxon>
        <taxon>Bacillales</taxon>
        <taxon>Bacillaceae</taxon>
        <taxon>Sediminibacillus</taxon>
    </lineage>
</organism>
<dbReference type="RefSeq" id="WP_139187008.1">
    <property type="nucleotide sequence ID" value="NZ_FNHF01000007.1"/>
</dbReference>
<dbReference type="AlphaFoldDB" id="A0A1G9XSF0"/>
<dbReference type="Proteomes" id="UP000182347">
    <property type="component" value="Unassembled WGS sequence"/>
</dbReference>
<evidence type="ECO:0008006" key="3">
    <source>
        <dbReference type="Google" id="ProtNLM"/>
    </source>
</evidence>
<reference evidence="2" key="1">
    <citation type="submission" date="2016-10" db="EMBL/GenBank/DDBJ databases">
        <authorList>
            <person name="Varghese N."/>
            <person name="Submissions S."/>
        </authorList>
    </citation>
    <scope>NUCLEOTIDE SEQUENCE [LARGE SCALE GENOMIC DNA]</scope>
    <source>
        <strain evidence="2">CGMCC 1.6199</strain>
    </source>
</reference>
<evidence type="ECO:0000313" key="1">
    <source>
        <dbReference type="EMBL" id="SDM99698.1"/>
    </source>
</evidence>
<dbReference type="EMBL" id="FNHF01000007">
    <property type="protein sequence ID" value="SDM99698.1"/>
    <property type="molecule type" value="Genomic_DNA"/>
</dbReference>
<proteinExistence type="predicted"/>
<evidence type="ECO:0000313" key="2">
    <source>
        <dbReference type="Proteomes" id="UP000182347"/>
    </source>
</evidence>
<dbReference type="OrthoDB" id="2970986at2"/>
<sequence length="58" mass="6627">MRYDQKQSDMQSAGPSIFGADFHRFMEIEGQLNRIEIAEDLGISLGDVKKLKEKLNRA</sequence>
<accession>A0A1G9XSF0</accession>
<dbReference type="STRING" id="482461.SAMN05216244_3946"/>
<keyword evidence="2" id="KW-1185">Reference proteome</keyword>
<name>A0A1G9XSF0_9BACI</name>
<gene>
    <name evidence="1" type="ORF">SAMN05216244_3946</name>
</gene>
<protein>
    <recommendedName>
        <fullName evidence="3">RNA polymerase subunit sigma-70</fullName>
    </recommendedName>
</protein>